<dbReference type="Pfam" id="PF06039">
    <property type="entry name" value="Mqo"/>
    <property type="match status" value="1"/>
</dbReference>
<dbReference type="InterPro" id="IPR006231">
    <property type="entry name" value="MQO"/>
</dbReference>
<evidence type="ECO:0000256" key="10">
    <source>
        <dbReference type="ARBA" id="ARBA00030660"/>
    </source>
</evidence>
<evidence type="ECO:0000256" key="4">
    <source>
        <dbReference type="ARBA" id="ARBA00006389"/>
    </source>
</evidence>
<dbReference type="OrthoDB" id="5337444at2"/>
<keyword evidence="6" id="KW-0816">Tricarboxylic acid cycle</keyword>
<dbReference type="GO" id="GO:0006099">
    <property type="term" value="P:tricarboxylic acid cycle"/>
    <property type="evidence" value="ECO:0007669"/>
    <property type="project" value="UniProtKB-UniPathway"/>
</dbReference>
<dbReference type="AlphaFoldDB" id="T0JBU9"/>
<evidence type="ECO:0000313" key="12">
    <source>
        <dbReference type="EMBL" id="EQB35561.1"/>
    </source>
</evidence>
<keyword evidence="8" id="KW-0274">FAD</keyword>
<dbReference type="GO" id="GO:0008924">
    <property type="term" value="F:L-malate dehydrogenase (quinone) activity"/>
    <property type="evidence" value="ECO:0007669"/>
    <property type="project" value="UniProtKB-EC"/>
</dbReference>
<evidence type="ECO:0000256" key="5">
    <source>
        <dbReference type="ARBA" id="ARBA00013026"/>
    </source>
</evidence>
<evidence type="ECO:0000256" key="2">
    <source>
        <dbReference type="ARBA" id="ARBA00001974"/>
    </source>
</evidence>
<comment type="pathway">
    <text evidence="3">Carbohydrate metabolism; tricarboxylic acid cycle; oxaloacetate from (S)-malate (quinone route): step 1/1.</text>
</comment>
<dbReference type="EC" id="1.1.5.4" evidence="5"/>
<dbReference type="InterPro" id="IPR036188">
    <property type="entry name" value="FAD/NAD-bd_sf"/>
</dbReference>
<reference evidence="12 13" key="1">
    <citation type="submission" date="2013-07" db="EMBL/GenBank/DDBJ databases">
        <title>Sulfurimonas hongkongensis AST-10 Genome Sequencing.</title>
        <authorList>
            <person name="Cai L."/>
            <person name="Zhang T."/>
        </authorList>
    </citation>
    <scope>NUCLEOTIDE SEQUENCE [LARGE SCALE GENOMIC DNA]</scope>
    <source>
        <strain evidence="12 13">AST-10</strain>
    </source>
</reference>
<dbReference type="SUPFAM" id="SSF51905">
    <property type="entry name" value="FAD/NAD(P)-binding domain"/>
    <property type="match status" value="1"/>
</dbReference>
<evidence type="ECO:0000256" key="3">
    <source>
        <dbReference type="ARBA" id="ARBA00005012"/>
    </source>
</evidence>
<keyword evidence="9" id="KW-0560">Oxidoreductase</keyword>
<evidence type="ECO:0000256" key="11">
    <source>
        <dbReference type="ARBA" id="ARBA00031550"/>
    </source>
</evidence>
<dbReference type="STRING" id="1172190.M947_09780"/>
<dbReference type="Proteomes" id="UP000015520">
    <property type="component" value="Unassembled WGS sequence"/>
</dbReference>
<evidence type="ECO:0000256" key="8">
    <source>
        <dbReference type="ARBA" id="ARBA00022827"/>
    </source>
</evidence>
<evidence type="ECO:0000256" key="7">
    <source>
        <dbReference type="ARBA" id="ARBA00022630"/>
    </source>
</evidence>
<dbReference type="eggNOG" id="COG0579">
    <property type="taxonomic scope" value="Bacteria"/>
</dbReference>
<dbReference type="Gene3D" id="3.50.50.60">
    <property type="entry name" value="FAD/NAD(P)-binding domain"/>
    <property type="match status" value="1"/>
</dbReference>
<dbReference type="Gene3D" id="3.30.9.10">
    <property type="entry name" value="D-Amino Acid Oxidase, subunit A, domain 2"/>
    <property type="match status" value="1"/>
</dbReference>
<comment type="caution">
    <text evidence="12">The sequence shown here is derived from an EMBL/GenBank/DDBJ whole genome shotgun (WGS) entry which is preliminary data.</text>
</comment>
<evidence type="ECO:0000313" key="13">
    <source>
        <dbReference type="Proteomes" id="UP000015520"/>
    </source>
</evidence>
<gene>
    <name evidence="12" type="ORF">M947_09780</name>
</gene>
<name>T0JBU9_9BACT</name>
<dbReference type="UniPathway" id="UPA00223">
    <property type="reaction ID" value="UER01008"/>
</dbReference>
<dbReference type="GO" id="GO:0047545">
    <property type="term" value="F:(S)-2-hydroxyglutarate dehydrogenase activity"/>
    <property type="evidence" value="ECO:0007669"/>
    <property type="project" value="TreeGrafter"/>
</dbReference>
<keyword evidence="13" id="KW-1185">Reference proteome</keyword>
<accession>T0JBU9</accession>
<protein>
    <recommendedName>
        <fullName evidence="5">malate dehydrogenase (quinone)</fullName>
        <ecNumber evidence="5">1.1.5.4</ecNumber>
    </recommendedName>
    <alternativeName>
        <fullName evidence="11">MQO</fullName>
    </alternativeName>
    <alternativeName>
        <fullName evidence="10">Malate dehydrogenase [quinone]</fullName>
    </alternativeName>
</protein>
<comment type="catalytic activity">
    <reaction evidence="1">
        <text>(S)-malate + a quinone = a quinol + oxaloacetate</text>
        <dbReference type="Rhea" id="RHEA:46012"/>
        <dbReference type="ChEBI" id="CHEBI:15589"/>
        <dbReference type="ChEBI" id="CHEBI:16452"/>
        <dbReference type="ChEBI" id="CHEBI:24646"/>
        <dbReference type="ChEBI" id="CHEBI:132124"/>
        <dbReference type="EC" id="1.1.5.4"/>
    </reaction>
</comment>
<comment type="similarity">
    <text evidence="4">Belongs to the MQO family.</text>
</comment>
<dbReference type="PATRIC" id="fig|1172190.3.peg.1890"/>
<dbReference type="PANTHER" id="PTHR43104">
    <property type="entry name" value="L-2-HYDROXYGLUTARATE DEHYDROGENASE, MITOCHONDRIAL"/>
    <property type="match status" value="1"/>
</dbReference>
<dbReference type="GO" id="GO:0005737">
    <property type="term" value="C:cytoplasm"/>
    <property type="evidence" value="ECO:0007669"/>
    <property type="project" value="TreeGrafter"/>
</dbReference>
<evidence type="ECO:0000256" key="9">
    <source>
        <dbReference type="ARBA" id="ARBA00023002"/>
    </source>
</evidence>
<evidence type="ECO:0000256" key="1">
    <source>
        <dbReference type="ARBA" id="ARBA00001139"/>
    </source>
</evidence>
<dbReference type="EMBL" id="AUPZ01000013">
    <property type="protein sequence ID" value="EQB35561.1"/>
    <property type="molecule type" value="Genomic_DNA"/>
</dbReference>
<sequence length="455" mass="51389">MTQNHYNVIVVGGGVSGSALFYELGRYTDIKSICLLEKYGSLSSLNSNGSANSQTIHCGDIETNYTLEKAKKVKRTAKMVEKYCLNHGYEGKVIFSHQKMALGVGYEEVTYIKNRYKEFKSLYPYLELYTKEDLALIEPAVIFDEDHNERPEDIVAMGARGEYTTVDFKALSDSFIDNTLKIKDKVTDIFFNNEVKEIQKIGSVYHIQTTMSQFTADFVVVDAGAHSLFLAHKMGHGLDFGCLPMAGSFYMANRKILNGKVYMVQNPKLPFAALHGDPDILVSGFTRFGPTALMLPKLERFKSGTYLDFFKTLRLDTNVVKIFYDLLKDSDIRNYVLKNFMFEVPYINKKLFLQDAKKIVPSLSENDISYAKGFGGIRPQILDKKNQKLMLGEASINTGEGIIFNMTPSPGATSCLGNALRDVEHICEYLGYEFNKKLFYDELVEDDKQGDGHEE</sequence>
<keyword evidence="7" id="KW-0285">Flavoprotein</keyword>
<organism evidence="12 13">
    <name type="scientific">Sulfurimonas hongkongensis</name>
    <dbReference type="NCBI Taxonomy" id="1172190"/>
    <lineage>
        <taxon>Bacteria</taxon>
        <taxon>Pseudomonadati</taxon>
        <taxon>Campylobacterota</taxon>
        <taxon>Epsilonproteobacteria</taxon>
        <taxon>Campylobacterales</taxon>
        <taxon>Sulfurimonadaceae</taxon>
        <taxon>Sulfurimonas</taxon>
    </lineage>
</organism>
<dbReference type="PANTHER" id="PTHR43104:SF2">
    <property type="entry name" value="L-2-HYDROXYGLUTARATE DEHYDROGENASE, MITOCHONDRIAL"/>
    <property type="match status" value="1"/>
</dbReference>
<dbReference type="RefSeq" id="WP_021288201.1">
    <property type="nucleotide sequence ID" value="NZ_AUPZ01000013.1"/>
</dbReference>
<evidence type="ECO:0000256" key="6">
    <source>
        <dbReference type="ARBA" id="ARBA00022532"/>
    </source>
</evidence>
<proteinExistence type="inferred from homology"/>
<comment type="cofactor">
    <cofactor evidence="2">
        <name>FAD</name>
        <dbReference type="ChEBI" id="CHEBI:57692"/>
    </cofactor>
</comment>